<comment type="caution">
    <text evidence="2">The sequence shown here is derived from an EMBL/GenBank/DDBJ whole genome shotgun (WGS) entry which is preliminary data.</text>
</comment>
<evidence type="ECO:0000313" key="1">
    <source>
        <dbReference type="EMBL" id="CAF3467508.1"/>
    </source>
</evidence>
<evidence type="ECO:0000313" key="2">
    <source>
        <dbReference type="EMBL" id="CAF4647020.1"/>
    </source>
</evidence>
<gene>
    <name evidence="1" type="ORF">FME351_LOCUS14572</name>
    <name evidence="2" type="ORF">TSG867_LOCUS30546</name>
</gene>
<dbReference type="AlphaFoldDB" id="A0A821F417"/>
<dbReference type="EMBL" id="CAJOBQ010004936">
    <property type="protein sequence ID" value="CAF4647020.1"/>
    <property type="molecule type" value="Genomic_DNA"/>
</dbReference>
<reference evidence="2" key="1">
    <citation type="submission" date="2021-02" db="EMBL/GenBank/DDBJ databases">
        <authorList>
            <person name="Nowell W R."/>
        </authorList>
    </citation>
    <scope>NUCLEOTIDE SEQUENCE</scope>
</reference>
<dbReference type="Proteomes" id="UP000663862">
    <property type="component" value="Unassembled WGS sequence"/>
</dbReference>
<name>A0A821F417_9BILA</name>
<sequence length="117" mass="13672">MVQENSSSQDNWMVQSKKHIYRRTIWLPIRKSPPNKNPFIGEDLRLTVAAPNRPALVIFVDFLSAFDRMWFPALITHLQDLDMALPHIHSILSWLQNRSFSIHFGKDSSKNIKRFGL</sequence>
<organism evidence="2 3">
    <name type="scientific">Rotaria socialis</name>
    <dbReference type="NCBI Taxonomy" id="392032"/>
    <lineage>
        <taxon>Eukaryota</taxon>
        <taxon>Metazoa</taxon>
        <taxon>Spiralia</taxon>
        <taxon>Gnathifera</taxon>
        <taxon>Rotifera</taxon>
        <taxon>Eurotatoria</taxon>
        <taxon>Bdelloidea</taxon>
        <taxon>Philodinida</taxon>
        <taxon>Philodinidae</taxon>
        <taxon>Rotaria</taxon>
    </lineage>
</organism>
<protein>
    <recommendedName>
        <fullName evidence="4">Reverse transcriptase domain-containing protein</fullName>
    </recommendedName>
</protein>
<dbReference type="EMBL" id="CAJNYU010001795">
    <property type="protein sequence ID" value="CAF3467508.1"/>
    <property type="molecule type" value="Genomic_DNA"/>
</dbReference>
<dbReference type="Proteomes" id="UP000663869">
    <property type="component" value="Unassembled WGS sequence"/>
</dbReference>
<accession>A0A821F417</accession>
<evidence type="ECO:0008006" key="4">
    <source>
        <dbReference type="Google" id="ProtNLM"/>
    </source>
</evidence>
<proteinExistence type="predicted"/>
<evidence type="ECO:0000313" key="3">
    <source>
        <dbReference type="Proteomes" id="UP000663862"/>
    </source>
</evidence>